<keyword evidence="1" id="KW-1133">Transmembrane helix</keyword>
<name>A0ABS3T754_9BACT</name>
<dbReference type="Proteomes" id="UP000670527">
    <property type="component" value="Unassembled WGS sequence"/>
</dbReference>
<feature type="transmembrane region" description="Helical" evidence="1">
    <location>
        <begin position="219"/>
        <end position="236"/>
    </location>
</feature>
<keyword evidence="1" id="KW-0812">Transmembrane</keyword>
<feature type="transmembrane region" description="Helical" evidence="1">
    <location>
        <begin position="174"/>
        <end position="192"/>
    </location>
</feature>
<evidence type="ECO:0000313" key="3">
    <source>
        <dbReference type="Proteomes" id="UP000670527"/>
    </source>
</evidence>
<sequence length="417" mass="46999">MRILLAVGLNTGLVWLLWRWVRQQQQAAGVGWLLLPVLTLKLVITLATVVLLTEDARYFQYWGIALTDQLWTAPTAWVGTLLGDEFHAPDRQLIYHGYSNTFFLIKILSALNLASLGSVWLNAMYLSVFCFVGCWQLVRKLPPLFPDTPILSVPISFLLWPSVLYWTSGLTKESVLVGTLAWLTALVLGWLYGGRPVRAWSVVGAVVLVVVAFKMRYFFAVLLFVALLGLAVIRVGERLGVRRRGMQVTLVVLLLVGGGFVLSEVNSIFRFNRFSSQLLRNYYSMLEQSRHKPHIEYEHLAPTWQSVVTNAPAAALNTVVRPWPWESLRWNYLTVSLENLVLLALLLTAMAAVARGRGGRLPFALVLVLVVYCLGLAILLGLTTPNLGTLNRYRTVLLPFLLLLLLQNDYVRRVLKW</sequence>
<dbReference type="RefSeq" id="WP_208306203.1">
    <property type="nucleotide sequence ID" value="NZ_JAGETX010000001.1"/>
</dbReference>
<keyword evidence="3" id="KW-1185">Reference proteome</keyword>
<keyword evidence="1" id="KW-0472">Membrane</keyword>
<evidence type="ECO:0000256" key="1">
    <source>
        <dbReference type="SAM" id="Phobius"/>
    </source>
</evidence>
<dbReference type="EMBL" id="JAGETX010000001">
    <property type="protein sequence ID" value="MBO3269478.1"/>
    <property type="molecule type" value="Genomic_DNA"/>
</dbReference>
<protein>
    <recommendedName>
        <fullName evidence="4">Glycosyltransferase RgtA/B/C/D-like domain-containing protein</fullName>
    </recommendedName>
</protein>
<evidence type="ECO:0008006" key="4">
    <source>
        <dbReference type="Google" id="ProtNLM"/>
    </source>
</evidence>
<feature type="transmembrane region" description="Helical" evidence="1">
    <location>
        <begin position="330"/>
        <end position="354"/>
    </location>
</feature>
<gene>
    <name evidence="2" type="ORF">J4D97_02365</name>
</gene>
<accession>A0ABS3T754</accession>
<feature type="transmembrane region" description="Helical" evidence="1">
    <location>
        <begin position="248"/>
        <end position="269"/>
    </location>
</feature>
<evidence type="ECO:0000313" key="2">
    <source>
        <dbReference type="EMBL" id="MBO3269478.1"/>
    </source>
</evidence>
<organism evidence="2 3">
    <name type="scientific">Hymenobacter defluvii</name>
    <dbReference type="NCBI Taxonomy" id="2054411"/>
    <lineage>
        <taxon>Bacteria</taxon>
        <taxon>Pseudomonadati</taxon>
        <taxon>Bacteroidota</taxon>
        <taxon>Cytophagia</taxon>
        <taxon>Cytophagales</taxon>
        <taxon>Hymenobacteraceae</taxon>
        <taxon>Hymenobacter</taxon>
    </lineage>
</organism>
<feature type="transmembrane region" description="Helical" evidence="1">
    <location>
        <begin position="361"/>
        <end position="381"/>
    </location>
</feature>
<feature type="transmembrane region" description="Helical" evidence="1">
    <location>
        <begin position="33"/>
        <end position="52"/>
    </location>
</feature>
<proteinExistence type="predicted"/>
<reference evidence="2 3" key="1">
    <citation type="submission" date="2021-03" db="EMBL/GenBank/DDBJ databases">
        <authorList>
            <person name="Kim M.K."/>
        </authorList>
    </citation>
    <scope>NUCLEOTIDE SEQUENCE [LARGE SCALE GENOMIC DNA]</scope>
    <source>
        <strain evidence="2 3">BT507</strain>
    </source>
</reference>
<comment type="caution">
    <text evidence="2">The sequence shown here is derived from an EMBL/GenBank/DDBJ whole genome shotgun (WGS) entry which is preliminary data.</text>
</comment>
<feature type="transmembrane region" description="Helical" evidence="1">
    <location>
        <begin position="150"/>
        <end position="168"/>
    </location>
</feature>
<feature type="transmembrane region" description="Helical" evidence="1">
    <location>
        <begin position="119"/>
        <end position="138"/>
    </location>
</feature>